<feature type="transmembrane region" description="Helical" evidence="1">
    <location>
        <begin position="7"/>
        <end position="28"/>
    </location>
</feature>
<dbReference type="Proteomes" id="UP000298381">
    <property type="component" value="Unassembled WGS sequence"/>
</dbReference>
<keyword evidence="1" id="KW-0472">Membrane</keyword>
<accession>A0A4Z0D307</accession>
<evidence type="ECO:0000256" key="1">
    <source>
        <dbReference type="SAM" id="Phobius"/>
    </source>
</evidence>
<dbReference type="Gene3D" id="2.170.130.30">
    <property type="match status" value="1"/>
</dbReference>
<evidence type="ECO:0000313" key="3">
    <source>
        <dbReference type="Proteomes" id="UP000298381"/>
    </source>
</evidence>
<dbReference type="RefSeq" id="WP_135271476.1">
    <property type="nucleotide sequence ID" value="NZ_SRIB01000010.1"/>
</dbReference>
<dbReference type="AlphaFoldDB" id="A0A4Z0D307"/>
<dbReference type="OrthoDB" id="1938220at2"/>
<keyword evidence="1" id="KW-1133">Transmembrane helix</keyword>
<keyword evidence="3" id="KW-1185">Reference proteome</keyword>
<protein>
    <submittedName>
        <fullName evidence="2">DUF4430 domain-containing protein</fullName>
    </submittedName>
</protein>
<evidence type="ECO:0000313" key="2">
    <source>
        <dbReference type="EMBL" id="TFZ39708.1"/>
    </source>
</evidence>
<keyword evidence="1" id="KW-0812">Transmembrane</keyword>
<organism evidence="2 3">
    <name type="scientific">Soehngenia longivitae</name>
    <dbReference type="NCBI Taxonomy" id="2562294"/>
    <lineage>
        <taxon>Bacteria</taxon>
        <taxon>Bacillati</taxon>
        <taxon>Bacillota</taxon>
        <taxon>Tissierellia</taxon>
        <taxon>Tissierellales</taxon>
        <taxon>Tissierellaceae</taxon>
        <taxon>Soehngenia</taxon>
    </lineage>
</organism>
<sequence length="146" mass="16290">MNNTKKVILTILAIAVVLGVFFGINSYFQGSDLDKTIYITIIDDTTGEVLMEKSKFTTEKATLGDFLEENKEKLDVKMTDTQFGRFLDGLLGIETADMTNGPWWMYSYKSTEKGLDMKIGEAPGVDSIGLNDGDEIEFHYTIMSGM</sequence>
<reference evidence="2 3" key="1">
    <citation type="submission" date="2019-03" db="EMBL/GenBank/DDBJ databases">
        <title>Draft genome sequence data and analysis of a Fermenting Bacterium, Soehngenia longevitae strain 1933PT, isolated from petroleum reservoir in Azerbaijan.</title>
        <authorList>
            <person name="Grouzdev D.S."/>
            <person name="Bidzhieva S.K."/>
            <person name="Sokolova D.S."/>
            <person name="Tourova T.P."/>
            <person name="Poltaraus A.B."/>
            <person name="Nazina T.N."/>
        </authorList>
    </citation>
    <scope>NUCLEOTIDE SEQUENCE [LARGE SCALE GENOMIC DNA]</scope>
    <source>
        <strain evidence="2 3">1933P</strain>
    </source>
</reference>
<dbReference type="EMBL" id="SRIB01000010">
    <property type="protein sequence ID" value="TFZ39708.1"/>
    <property type="molecule type" value="Genomic_DNA"/>
</dbReference>
<comment type="caution">
    <text evidence="2">The sequence shown here is derived from an EMBL/GenBank/DDBJ whole genome shotgun (WGS) entry which is preliminary data.</text>
</comment>
<gene>
    <name evidence="2" type="ORF">E4100_07785</name>
</gene>
<name>A0A4Z0D307_9FIRM</name>
<proteinExistence type="predicted"/>